<dbReference type="Gene3D" id="3.40.50.150">
    <property type="entry name" value="Vaccinia Virus protein VP39"/>
    <property type="match status" value="1"/>
</dbReference>
<evidence type="ECO:0000313" key="1">
    <source>
        <dbReference type="EMBL" id="MFC4830372.1"/>
    </source>
</evidence>
<dbReference type="InterPro" id="IPR029063">
    <property type="entry name" value="SAM-dependent_MTases_sf"/>
</dbReference>
<proteinExistence type="predicted"/>
<dbReference type="RefSeq" id="WP_204394225.1">
    <property type="nucleotide sequence ID" value="NZ_JAFBBW010000001.1"/>
</dbReference>
<dbReference type="Proteomes" id="UP001595960">
    <property type="component" value="Unassembled WGS sequence"/>
</dbReference>
<keyword evidence="1" id="KW-0489">Methyltransferase</keyword>
<dbReference type="Pfam" id="PF13489">
    <property type="entry name" value="Methyltransf_23"/>
    <property type="match status" value="1"/>
</dbReference>
<keyword evidence="2" id="KW-1185">Reference proteome</keyword>
<dbReference type="EMBL" id="JBHSJC010000002">
    <property type="protein sequence ID" value="MFC4830372.1"/>
    <property type="molecule type" value="Genomic_DNA"/>
</dbReference>
<comment type="caution">
    <text evidence="1">The sequence shown here is derived from an EMBL/GenBank/DDBJ whole genome shotgun (WGS) entry which is preliminary data.</text>
</comment>
<gene>
    <name evidence="1" type="ORF">ACFPER_16360</name>
</gene>
<evidence type="ECO:0000313" key="2">
    <source>
        <dbReference type="Proteomes" id="UP001595960"/>
    </source>
</evidence>
<accession>A0ABV9RAU3</accession>
<dbReference type="GO" id="GO:0008168">
    <property type="term" value="F:methyltransferase activity"/>
    <property type="evidence" value="ECO:0007669"/>
    <property type="project" value="UniProtKB-KW"/>
</dbReference>
<organism evidence="1 2">
    <name type="scientific">Agromyces aurantiacus</name>
    <dbReference type="NCBI Taxonomy" id="165814"/>
    <lineage>
        <taxon>Bacteria</taxon>
        <taxon>Bacillati</taxon>
        <taxon>Actinomycetota</taxon>
        <taxon>Actinomycetes</taxon>
        <taxon>Micrococcales</taxon>
        <taxon>Microbacteriaceae</taxon>
        <taxon>Agromyces</taxon>
    </lineage>
</organism>
<dbReference type="GO" id="GO:0032259">
    <property type="term" value="P:methylation"/>
    <property type="evidence" value="ECO:0007669"/>
    <property type="project" value="UniProtKB-KW"/>
</dbReference>
<reference evidence="2" key="1">
    <citation type="journal article" date="2019" name="Int. J. Syst. Evol. Microbiol.">
        <title>The Global Catalogue of Microorganisms (GCM) 10K type strain sequencing project: providing services to taxonomists for standard genome sequencing and annotation.</title>
        <authorList>
            <consortium name="The Broad Institute Genomics Platform"/>
            <consortium name="The Broad Institute Genome Sequencing Center for Infectious Disease"/>
            <person name="Wu L."/>
            <person name="Ma J."/>
        </authorList>
    </citation>
    <scope>NUCLEOTIDE SEQUENCE [LARGE SCALE GENOMIC DNA]</scope>
    <source>
        <strain evidence="2">CGMCC 1.12192</strain>
    </source>
</reference>
<name>A0ABV9RAU3_9MICO</name>
<keyword evidence="1" id="KW-0808">Transferase</keyword>
<protein>
    <submittedName>
        <fullName evidence="1">Methyltransferase domain-containing protein</fullName>
    </submittedName>
</protein>
<dbReference type="SUPFAM" id="SSF53335">
    <property type="entry name" value="S-adenosyl-L-methionine-dependent methyltransferases"/>
    <property type="match status" value="1"/>
</dbReference>
<sequence>MFDDGFARRLAARYRRRGLTPPERSIVEHLAALGLPGRAVLEIGGGVGEIQLELLARGAERTTNLELSGAYEAEASALLVERGLAGRAARVVGVDLAVDGEVVEPADYVVLHRVVCCYPDAQRLLQSAATHARRALVFSHPPRSWLSRGSVRLGNTWMRLLGREYRGYVHAPAAMYDVLERAGFEMRTLRTGAQWWVVAGVRPPSATTV</sequence>